<dbReference type="AlphaFoldDB" id="A0A0E2BKP3"/>
<reference evidence="1" key="1">
    <citation type="submission" date="2012-10" db="EMBL/GenBank/DDBJ databases">
        <authorList>
            <person name="Harkins D.M."/>
            <person name="Durkin A.S."/>
            <person name="Brinkac L.M."/>
            <person name="Haft D.H."/>
            <person name="Selengut J.D."/>
            <person name="Sanka R."/>
            <person name="DePew J."/>
            <person name="Purushe J."/>
            <person name="Matthias M.A."/>
            <person name="Vinetz J.M."/>
            <person name="Sutton G.G."/>
            <person name="Nierman W.C."/>
            <person name="Fouts D.E."/>
        </authorList>
    </citation>
    <scope>NUCLEOTIDE SEQUENCE [LARGE SCALE GENOMIC DNA]</scope>
    <source>
        <strain evidence="1">MOR084</strain>
    </source>
</reference>
<protein>
    <submittedName>
        <fullName evidence="1">Uncharacterized protein</fullName>
    </submittedName>
</protein>
<comment type="caution">
    <text evidence="1">The sequence shown here is derived from an EMBL/GenBank/DDBJ whole genome shotgun (WGS) entry which is preliminary data.</text>
</comment>
<name>A0A0E2BKP3_9LEPT</name>
<accession>A0A0E2BKP3</accession>
<sequence>MVSQKYSECLCFNSNPIQAAQFLSEWKRNLVLDLLDTEGIRRFLGSERVSFPLIFTY</sequence>
<keyword evidence="2" id="KW-1185">Reference proteome</keyword>
<gene>
    <name evidence="1" type="ORF">LEP1GSC179_1245</name>
</gene>
<dbReference type="EMBL" id="AHON02000013">
    <property type="protein sequence ID" value="EKO35537.1"/>
    <property type="molecule type" value="Genomic_DNA"/>
</dbReference>
<proteinExistence type="predicted"/>
<organism evidence="1 2">
    <name type="scientific">Leptospira santarosai str. MOR084</name>
    <dbReference type="NCBI Taxonomy" id="1049984"/>
    <lineage>
        <taxon>Bacteria</taxon>
        <taxon>Pseudomonadati</taxon>
        <taxon>Spirochaetota</taxon>
        <taxon>Spirochaetia</taxon>
        <taxon>Leptospirales</taxon>
        <taxon>Leptospiraceae</taxon>
        <taxon>Leptospira</taxon>
    </lineage>
</organism>
<evidence type="ECO:0000313" key="1">
    <source>
        <dbReference type="EMBL" id="EKO35537.1"/>
    </source>
</evidence>
<evidence type="ECO:0000313" key="2">
    <source>
        <dbReference type="Proteomes" id="UP000006329"/>
    </source>
</evidence>
<dbReference type="Proteomes" id="UP000006329">
    <property type="component" value="Unassembled WGS sequence"/>
</dbReference>